<feature type="domain" description="RING-type" evidence="14">
    <location>
        <begin position="35"/>
        <end position="78"/>
    </location>
</feature>
<dbReference type="InterPro" id="IPR013083">
    <property type="entry name" value="Znf_RING/FYVE/PHD"/>
</dbReference>
<dbReference type="FunFam" id="3.30.40.10:FF:000111">
    <property type="entry name" value="Anaphase-promoting complex subunit 11"/>
    <property type="match status" value="1"/>
</dbReference>
<evidence type="ECO:0000256" key="6">
    <source>
        <dbReference type="ARBA" id="ARBA00022723"/>
    </source>
</evidence>
<evidence type="ECO:0000256" key="5">
    <source>
        <dbReference type="ARBA" id="ARBA00022618"/>
    </source>
</evidence>
<dbReference type="Gene3D" id="3.30.40.10">
    <property type="entry name" value="Zinc/RING finger domain, C3HC4 (zinc finger)"/>
    <property type="match status" value="1"/>
</dbReference>
<dbReference type="CDD" id="cd16456">
    <property type="entry name" value="RING-H2_APC11"/>
    <property type="match status" value="1"/>
</dbReference>
<dbReference type="PANTHER" id="PTHR11210">
    <property type="entry name" value="RING BOX"/>
    <property type="match status" value="1"/>
</dbReference>
<accession>A0A1E4TV39</accession>
<dbReference type="Proteomes" id="UP000094236">
    <property type="component" value="Unassembled WGS sequence"/>
</dbReference>
<evidence type="ECO:0000256" key="2">
    <source>
        <dbReference type="ARBA" id="ARBA00004906"/>
    </source>
</evidence>
<keyword evidence="10" id="KW-0862">Zinc</keyword>
<dbReference type="InterPro" id="IPR001841">
    <property type="entry name" value="Znf_RING"/>
</dbReference>
<keyword evidence="11" id="KW-0539">Nucleus</keyword>
<comment type="subcellular location">
    <subcellularLocation>
        <location evidence="1">Nucleus</location>
    </subcellularLocation>
</comment>
<dbReference type="GO" id="GO:0031145">
    <property type="term" value="P:anaphase-promoting complex-dependent catabolic process"/>
    <property type="evidence" value="ECO:0007669"/>
    <property type="project" value="EnsemblFungi"/>
</dbReference>
<keyword evidence="7 13" id="KW-0863">Zinc-finger</keyword>
<evidence type="ECO:0000256" key="8">
    <source>
        <dbReference type="ARBA" id="ARBA00022776"/>
    </source>
</evidence>
<evidence type="ECO:0000313" key="15">
    <source>
        <dbReference type="EMBL" id="ODV95635.1"/>
    </source>
</evidence>
<keyword evidence="6" id="KW-0479">Metal-binding</keyword>
<evidence type="ECO:0000256" key="13">
    <source>
        <dbReference type="PROSITE-ProRule" id="PRU00175"/>
    </source>
</evidence>
<dbReference type="InterPro" id="IPR024991">
    <property type="entry name" value="RING-H2_APC11"/>
</dbReference>
<keyword evidence="12" id="KW-0131">Cell cycle</keyword>
<dbReference type="Pfam" id="PF12861">
    <property type="entry name" value="zf-ANAPC11"/>
    <property type="match status" value="1"/>
</dbReference>
<keyword evidence="16" id="KW-1185">Reference proteome</keyword>
<keyword evidence="5" id="KW-0132">Cell division</keyword>
<evidence type="ECO:0000256" key="3">
    <source>
        <dbReference type="ARBA" id="ARBA00009273"/>
    </source>
</evidence>
<evidence type="ECO:0000256" key="9">
    <source>
        <dbReference type="ARBA" id="ARBA00022786"/>
    </source>
</evidence>
<dbReference type="GO" id="GO:0061630">
    <property type="term" value="F:ubiquitin protein ligase activity"/>
    <property type="evidence" value="ECO:0007669"/>
    <property type="project" value="EnsemblFungi"/>
</dbReference>
<dbReference type="GO" id="GO:0005680">
    <property type="term" value="C:anaphase-promoting complex"/>
    <property type="evidence" value="ECO:0007669"/>
    <property type="project" value="EnsemblFungi"/>
</dbReference>
<evidence type="ECO:0000256" key="4">
    <source>
        <dbReference type="ARBA" id="ARBA00013928"/>
    </source>
</evidence>
<name>A0A1E4TV39_PACTA</name>
<dbReference type="OrthoDB" id="1681166at2759"/>
<dbReference type="InterPro" id="IPR051031">
    <property type="entry name" value="RING-box_E3_Ubiquitin_Ligase"/>
</dbReference>
<dbReference type="EMBL" id="KV454014">
    <property type="protein sequence ID" value="ODV95635.1"/>
    <property type="molecule type" value="Genomic_DNA"/>
</dbReference>
<sequence>MKLTIKRWHAVTSWYWDILNDELCGICRVSFDGTCPVCKYPGDECPLVIGECQHAFHMHCILKWLETDTSKGLCPMCRQAFKMNGGSDILTNSAAENDNNQNNNLGENTAEIVMER</sequence>
<proteinExistence type="inferred from homology"/>
<evidence type="ECO:0000259" key="14">
    <source>
        <dbReference type="PROSITE" id="PS50089"/>
    </source>
</evidence>
<evidence type="ECO:0000256" key="11">
    <source>
        <dbReference type="ARBA" id="ARBA00023242"/>
    </source>
</evidence>
<dbReference type="GO" id="GO:0008270">
    <property type="term" value="F:zinc ion binding"/>
    <property type="evidence" value="ECO:0007669"/>
    <property type="project" value="UniProtKB-KW"/>
</dbReference>
<dbReference type="GO" id="GO:0051301">
    <property type="term" value="P:cell division"/>
    <property type="evidence" value="ECO:0007669"/>
    <property type="project" value="UniProtKB-KW"/>
</dbReference>
<protein>
    <recommendedName>
        <fullName evidence="4">Anaphase-promoting complex subunit 11</fullName>
    </recommendedName>
</protein>
<evidence type="ECO:0000313" key="16">
    <source>
        <dbReference type="Proteomes" id="UP000094236"/>
    </source>
</evidence>
<dbReference type="SMART" id="SM00184">
    <property type="entry name" value="RING"/>
    <property type="match status" value="1"/>
</dbReference>
<keyword evidence="8" id="KW-0498">Mitosis</keyword>
<dbReference type="AlphaFoldDB" id="A0A1E4TV39"/>
<reference evidence="16" key="1">
    <citation type="submission" date="2016-05" db="EMBL/GenBank/DDBJ databases">
        <title>Comparative genomics of biotechnologically important yeasts.</title>
        <authorList>
            <consortium name="DOE Joint Genome Institute"/>
            <person name="Riley R."/>
            <person name="Haridas S."/>
            <person name="Wolfe K.H."/>
            <person name="Lopes M.R."/>
            <person name="Hittinger C.T."/>
            <person name="Goker M."/>
            <person name="Salamov A."/>
            <person name="Wisecaver J."/>
            <person name="Long T.M."/>
            <person name="Aerts A.L."/>
            <person name="Barry K."/>
            <person name="Choi C."/>
            <person name="Clum A."/>
            <person name="Coughlan A.Y."/>
            <person name="Deshpande S."/>
            <person name="Douglass A.P."/>
            <person name="Hanson S.J."/>
            <person name="Klenk H.-P."/>
            <person name="Labutti K."/>
            <person name="Lapidus A."/>
            <person name="Lindquist E."/>
            <person name="Lipzen A."/>
            <person name="Meier-Kolthoff J.P."/>
            <person name="Ohm R.A."/>
            <person name="Otillar R.P."/>
            <person name="Pangilinan J."/>
            <person name="Peng Y."/>
            <person name="Rokas A."/>
            <person name="Rosa C.A."/>
            <person name="Scheuner C."/>
            <person name="Sibirny A.A."/>
            <person name="Slot J.C."/>
            <person name="Stielow J.B."/>
            <person name="Sun H."/>
            <person name="Kurtzman C.P."/>
            <person name="Blackwell M."/>
            <person name="Grigoriev I.V."/>
            <person name="Jeffries T.W."/>
        </authorList>
    </citation>
    <scope>NUCLEOTIDE SEQUENCE [LARGE SCALE GENOMIC DNA]</scope>
    <source>
        <strain evidence="16">NRRL Y-2460</strain>
    </source>
</reference>
<dbReference type="SUPFAM" id="SSF57850">
    <property type="entry name" value="RING/U-box"/>
    <property type="match status" value="1"/>
</dbReference>
<organism evidence="15 16">
    <name type="scientific">Pachysolen tannophilus NRRL Y-2460</name>
    <dbReference type="NCBI Taxonomy" id="669874"/>
    <lineage>
        <taxon>Eukaryota</taxon>
        <taxon>Fungi</taxon>
        <taxon>Dikarya</taxon>
        <taxon>Ascomycota</taxon>
        <taxon>Saccharomycotina</taxon>
        <taxon>Pichiomycetes</taxon>
        <taxon>Pachysolenaceae</taxon>
        <taxon>Pachysolen</taxon>
    </lineage>
</organism>
<dbReference type="GO" id="GO:0016567">
    <property type="term" value="P:protein ubiquitination"/>
    <property type="evidence" value="ECO:0007669"/>
    <property type="project" value="EnsemblFungi"/>
</dbReference>
<dbReference type="STRING" id="669874.A0A1E4TV39"/>
<dbReference type="PROSITE" id="PS50089">
    <property type="entry name" value="ZF_RING_2"/>
    <property type="match status" value="1"/>
</dbReference>
<comment type="pathway">
    <text evidence="2">Protein modification; protein ubiquitination.</text>
</comment>
<gene>
    <name evidence="15" type="ORF">PACTADRAFT_76086</name>
</gene>
<evidence type="ECO:0000256" key="10">
    <source>
        <dbReference type="ARBA" id="ARBA00022833"/>
    </source>
</evidence>
<evidence type="ECO:0000256" key="1">
    <source>
        <dbReference type="ARBA" id="ARBA00004123"/>
    </source>
</evidence>
<evidence type="ECO:0000256" key="7">
    <source>
        <dbReference type="ARBA" id="ARBA00022771"/>
    </source>
</evidence>
<evidence type="ECO:0000256" key="12">
    <source>
        <dbReference type="ARBA" id="ARBA00023306"/>
    </source>
</evidence>
<comment type="similarity">
    <text evidence="3">Belongs to the RING-box family.</text>
</comment>
<keyword evidence="9" id="KW-0833">Ubl conjugation pathway</keyword>
<dbReference type="GO" id="GO:0097602">
    <property type="term" value="F:cullin family protein binding"/>
    <property type="evidence" value="ECO:0007669"/>
    <property type="project" value="InterPro"/>
</dbReference>